<keyword evidence="3" id="KW-1185">Reference proteome</keyword>
<evidence type="ECO:0000256" key="1">
    <source>
        <dbReference type="SAM" id="MobiDB-lite"/>
    </source>
</evidence>
<evidence type="ECO:0000313" key="3">
    <source>
        <dbReference type="Proteomes" id="UP000029120"/>
    </source>
</evidence>
<dbReference type="Gramene" id="KFK36084">
    <property type="protein sequence ID" value="KFK36084"/>
    <property type="gene ID" value="AALP_AA4G075500"/>
</dbReference>
<feature type="region of interest" description="Disordered" evidence="1">
    <location>
        <begin position="473"/>
        <end position="505"/>
    </location>
</feature>
<name>A0A087H1T2_ARAAL</name>
<organism evidence="2 3">
    <name type="scientific">Arabis alpina</name>
    <name type="common">Alpine rock-cress</name>
    <dbReference type="NCBI Taxonomy" id="50452"/>
    <lineage>
        <taxon>Eukaryota</taxon>
        <taxon>Viridiplantae</taxon>
        <taxon>Streptophyta</taxon>
        <taxon>Embryophyta</taxon>
        <taxon>Tracheophyta</taxon>
        <taxon>Spermatophyta</taxon>
        <taxon>Magnoliopsida</taxon>
        <taxon>eudicotyledons</taxon>
        <taxon>Gunneridae</taxon>
        <taxon>Pentapetalae</taxon>
        <taxon>rosids</taxon>
        <taxon>malvids</taxon>
        <taxon>Brassicales</taxon>
        <taxon>Brassicaceae</taxon>
        <taxon>Arabideae</taxon>
        <taxon>Arabis</taxon>
    </lineage>
</organism>
<feature type="region of interest" description="Disordered" evidence="1">
    <location>
        <begin position="602"/>
        <end position="628"/>
    </location>
</feature>
<dbReference type="PANTHER" id="PTHR35491">
    <property type="entry name" value="OS12G0638500-LIKE PROTEIN"/>
    <property type="match status" value="1"/>
</dbReference>
<dbReference type="CDD" id="cd05162">
    <property type="entry name" value="PWWP"/>
    <property type="match status" value="1"/>
</dbReference>
<dbReference type="OrthoDB" id="1914593at2759"/>
<accession>A0A087H1T2</accession>
<protein>
    <submittedName>
        <fullName evidence="2">Uncharacterized protein</fullName>
    </submittedName>
</protein>
<dbReference type="eggNOG" id="ENOG502S383">
    <property type="taxonomic scope" value="Eukaryota"/>
</dbReference>
<proteinExistence type="predicted"/>
<gene>
    <name evidence="2" type="ordered locus">AALP_Aa4g075500</name>
</gene>
<reference evidence="3" key="1">
    <citation type="journal article" date="2015" name="Nat. Plants">
        <title>Genome expansion of Arabis alpina linked with retrotransposition and reduced symmetric DNA methylation.</title>
        <authorList>
            <person name="Willing E.M."/>
            <person name="Rawat V."/>
            <person name="Mandakova T."/>
            <person name="Maumus F."/>
            <person name="James G.V."/>
            <person name="Nordstroem K.J."/>
            <person name="Becker C."/>
            <person name="Warthmann N."/>
            <person name="Chica C."/>
            <person name="Szarzynska B."/>
            <person name="Zytnicki M."/>
            <person name="Albani M.C."/>
            <person name="Kiefer C."/>
            <person name="Bergonzi S."/>
            <person name="Castaings L."/>
            <person name="Mateos J.L."/>
            <person name="Berns M.C."/>
            <person name="Bujdoso N."/>
            <person name="Piofczyk T."/>
            <person name="de Lorenzo L."/>
            <person name="Barrero-Sicilia C."/>
            <person name="Mateos I."/>
            <person name="Piednoel M."/>
            <person name="Hagmann J."/>
            <person name="Chen-Min-Tao R."/>
            <person name="Iglesias-Fernandez R."/>
            <person name="Schuster S.C."/>
            <person name="Alonso-Blanco C."/>
            <person name="Roudier F."/>
            <person name="Carbonero P."/>
            <person name="Paz-Ares J."/>
            <person name="Davis S.J."/>
            <person name="Pecinka A."/>
            <person name="Quesneville H."/>
            <person name="Colot V."/>
            <person name="Lysak M.A."/>
            <person name="Weigel D."/>
            <person name="Coupland G."/>
            <person name="Schneeberger K."/>
        </authorList>
    </citation>
    <scope>NUCLEOTIDE SEQUENCE [LARGE SCALE GENOMIC DNA]</scope>
    <source>
        <strain evidence="3">cv. Pajares</strain>
    </source>
</reference>
<dbReference type="Proteomes" id="UP000029120">
    <property type="component" value="Chromosome 4"/>
</dbReference>
<evidence type="ECO:0000313" key="2">
    <source>
        <dbReference type="EMBL" id="KFK36084.1"/>
    </source>
</evidence>
<dbReference type="PANTHER" id="PTHR35491:SF12">
    <property type="entry name" value="RRM DOMAIN-CONTAINING PROTEIN"/>
    <property type="match status" value="1"/>
</dbReference>
<feature type="compositionally biased region" description="Polar residues" evidence="1">
    <location>
        <begin position="606"/>
        <end position="618"/>
    </location>
</feature>
<dbReference type="EMBL" id="CM002872">
    <property type="protein sequence ID" value="KFK36084.1"/>
    <property type="molecule type" value="Genomic_DNA"/>
</dbReference>
<sequence>MWKKGEIVWVSLNLSDTWIPGQIQDPSEPFGVLVSFFGLMESRYVPKPFLRSFDRDFGSLIADSWKYRRFVNRALQTQFWNISSGLWCSCQSPIDSPYFDRESSLPWCSSDSDSGLGFVREMAISLRVPLRRLAETNNSTAQILSFRRYIVDFKISESIYEEVSESAKLMDFSEEPDWCLDPLYEMEMDCIDLVSMLPERVDSDVGISGDLSVRDPLPKDIHCCLSVSSKKPVDKVVQVYTWNTRTSLNKSGSSILKPCETVARKAHHEDDVNSSKRRGRWQLEQSILLLNSELPTEDIIEEDTTSVATPRVSVSEAPPDVMIETHDDIIGSDDRTVTSVKEFSPLVNASNNKVLMAKPVSFVVLEACENLASSVKETFANSRSKLDSSMNSAKTLDEESSYRTTENCSNDALESQIVEIGQVSVHSTGSSKRAYSVDDVGIAPAEQLQDLGAVTTVESQTVAVDNVKSIGVKRKASRDKASATKSKRKKKASQQSISTEEPPNLHLMKDMRLASPKCLRMKFLSRHGNLPSKSELLKKFSMFGKIDTSRTDVNQEESSAKIVFLQSIDAVTAYQFARSKKFTLGRCKVIYRLDPYEEDNEVNKVPVSQTPQNSSLSPRSCLKKHGLVDSEEARRNRKVKFQMKTSQ</sequence>
<dbReference type="AlphaFoldDB" id="A0A087H1T2"/>